<dbReference type="CDD" id="cd12148">
    <property type="entry name" value="fungal_TF_MHR"/>
    <property type="match status" value="1"/>
</dbReference>
<feature type="region of interest" description="Disordered" evidence="6">
    <location>
        <begin position="638"/>
        <end position="657"/>
    </location>
</feature>
<name>A0AAD9MK80_9PEZI</name>
<evidence type="ECO:0000313" key="8">
    <source>
        <dbReference type="Proteomes" id="UP001217918"/>
    </source>
</evidence>
<feature type="region of interest" description="Disordered" evidence="6">
    <location>
        <begin position="110"/>
        <end position="131"/>
    </location>
</feature>
<feature type="region of interest" description="Disordered" evidence="6">
    <location>
        <begin position="542"/>
        <end position="617"/>
    </location>
</feature>
<feature type="region of interest" description="Disordered" evidence="6">
    <location>
        <begin position="1"/>
        <end position="66"/>
    </location>
</feature>
<dbReference type="GO" id="GO:0046872">
    <property type="term" value="F:metal ion binding"/>
    <property type="evidence" value="ECO:0007669"/>
    <property type="project" value="UniProtKB-KW"/>
</dbReference>
<keyword evidence="4" id="KW-0804">Transcription</keyword>
<evidence type="ECO:0000256" key="5">
    <source>
        <dbReference type="ARBA" id="ARBA00023242"/>
    </source>
</evidence>
<dbReference type="AlphaFoldDB" id="A0AAD9MK80"/>
<accession>A0AAD9MK80</accession>
<evidence type="ECO:0000313" key="7">
    <source>
        <dbReference type="EMBL" id="KAK2074536.1"/>
    </source>
</evidence>
<organism evidence="7 8">
    <name type="scientific">Phyllachora maydis</name>
    <dbReference type="NCBI Taxonomy" id="1825666"/>
    <lineage>
        <taxon>Eukaryota</taxon>
        <taxon>Fungi</taxon>
        <taxon>Dikarya</taxon>
        <taxon>Ascomycota</taxon>
        <taxon>Pezizomycotina</taxon>
        <taxon>Sordariomycetes</taxon>
        <taxon>Sordariomycetidae</taxon>
        <taxon>Phyllachorales</taxon>
        <taxon>Phyllachoraceae</taxon>
        <taxon>Phyllachora</taxon>
    </lineage>
</organism>
<dbReference type="PANTHER" id="PTHR31668">
    <property type="entry name" value="GLUCOSE TRANSPORT TRANSCRIPTION REGULATOR RGT1-RELATED-RELATED"/>
    <property type="match status" value="1"/>
</dbReference>
<protein>
    <recommendedName>
        <fullName evidence="9">Transcription factor domain-containing protein</fullName>
    </recommendedName>
</protein>
<dbReference type="GO" id="GO:0003677">
    <property type="term" value="F:DNA binding"/>
    <property type="evidence" value="ECO:0007669"/>
    <property type="project" value="UniProtKB-KW"/>
</dbReference>
<keyword evidence="3" id="KW-0238">DNA-binding</keyword>
<dbReference type="Proteomes" id="UP001217918">
    <property type="component" value="Unassembled WGS sequence"/>
</dbReference>
<sequence>MDCKPPVSDAEDGIMHHSYPSPTIDETDAQYYQAASQKTPHDMDPSEGQKDGSAPAAASRAQHGDQYELSELQQGAQPSLASHHHQSSAAELQLTAQLTQDIAQGLGPLVAEHGRPRLEELGPHDGRYGSEQARFDHDQTANKGYIKELADRIISIEGKLSSTGAQPISAMDELDVHGLPAAEDVRELSDGVFGLYLTHIHPTFPILAKTKTRVLSLLSQSPTTLREAFHEAFHAMLKPLLPLLPPGDRGATGDVNVANDLVKYWDRDSQPHPELADLIHLQTLVMMIIEADTHGVTTLPGKPSKSGLLWQAVGLARSMKLYGARPDSIPGPEFDMDSDDNVAIRTWWTIVMLDRWHAIGTATQLMVDNNLVIILPGLKFVLGEVGYHLIQLANFLGHLVPWSWKATADITPAGSGLVIGSAANLIIDSFRINFPSHLTVVNQPVLHLAYWHVRLLYALFAPTAQSQELLWACEKMVGILSTNPQLASPLNHHFLSLASVVLLELCSVSGTKEEAARQLHRIMHSDLAPSASNETVGRYLMEQQSRRPAAASTPNKPEQRADRADLTTTTAKAGGVAAAGGNTPPASDASSGPAASRQQDQDQEDAQAVVSFSEPDCYRGHGFDPLPVLRRGYLCAFKSSPPPPPPPPPPFLVSHGL</sequence>
<evidence type="ECO:0000256" key="6">
    <source>
        <dbReference type="SAM" id="MobiDB-lite"/>
    </source>
</evidence>
<evidence type="ECO:0000256" key="1">
    <source>
        <dbReference type="ARBA" id="ARBA00022723"/>
    </source>
</evidence>
<keyword evidence="5" id="KW-0539">Nucleus</keyword>
<dbReference type="PANTHER" id="PTHR31668:SF26">
    <property type="entry name" value="GLUCOSE TRANSPORT TRANSCRIPTION REGULATOR RGT1-RELATED"/>
    <property type="match status" value="1"/>
</dbReference>
<feature type="compositionally biased region" description="Basic and acidic residues" evidence="6">
    <location>
        <begin position="112"/>
        <end position="131"/>
    </location>
</feature>
<keyword evidence="1" id="KW-0479">Metal-binding</keyword>
<comment type="caution">
    <text evidence="7">The sequence shown here is derived from an EMBL/GenBank/DDBJ whole genome shotgun (WGS) entry which is preliminary data.</text>
</comment>
<gene>
    <name evidence="7" type="ORF">P8C59_008736</name>
</gene>
<feature type="compositionally biased region" description="Pro residues" evidence="6">
    <location>
        <begin position="640"/>
        <end position="651"/>
    </location>
</feature>
<evidence type="ECO:0000256" key="2">
    <source>
        <dbReference type="ARBA" id="ARBA00023015"/>
    </source>
</evidence>
<feature type="compositionally biased region" description="Low complexity" evidence="6">
    <location>
        <begin position="566"/>
        <end position="598"/>
    </location>
</feature>
<proteinExistence type="predicted"/>
<evidence type="ECO:0000256" key="3">
    <source>
        <dbReference type="ARBA" id="ARBA00023125"/>
    </source>
</evidence>
<dbReference type="InterPro" id="IPR050797">
    <property type="entry name" value="Carb_Metab_Trans_Reg"/>
</dbReference>
<keyword evidence="8" id="KW-1185">Reference proteome</keyword>
<evidence type="ECO:0008006" key="9">
    <source>
        <dbReference type="Google" id="ProtNLM"/>
    </source>
</evidence>
<feature type="compositionally biased region" description="Basic and acidic residues" evidence="6">
    <location>
        <begin position="39"/>
        <end position="50"/>
    </location>
</feature>
<reference evidence="7" key="1">
    <citation type="journal article" date="2023" name="Mol. Plant Microbe Interact.">
        <title>Elucidating the Obligate Nature and Biological Capacity of an Invasive Fungal Corn Pathogen.</title>
        <authorList>
            <person name="MacCready J.S."/>
            <person name="Roggenkamp E.M."/>
            <person name="Gdanetz K."/>
            <person name="Chilvers M.I."/>
        </authorList>
    </citation>
    <scope>NUCLEOTIDE SEQUENCE</scope>
    <source>
        <strain evidence="7">PM02</strain>
    </source>
</reference>
<dbReference type="EMBL" id="JAQQPM010000008">
    <property type="protein sequence ID" value="KAK2074536.1"/>
    <property type="molecule type" value="Genomic_DNA"/>
</dbReference>
<evidence type="ECO:0000256" key="4">
    <source>
        <dbReference type="ARBA" id="ARBA00023163"/>
    </source>
</evidence>
<keyword evidence="2" id="KW-0805">Transcription regulation</keyword>